<evidence type="ECO:0000313" key="4">
    <source>
        <dbReference type="Proteomes" id="UP000467841"/>
    </source>
</evidence>
<dbReference type="SMART" id="SM00271">
    <property type="entry name" value="DnaJ"/>
    <property type="match status" value="1"/>
</dbReference>
<dbReference type="Gene3D" id="1.10.287.110">
    <property type="entry name" value="DnaJ domain"/>
    <property type="match status" value="1"/>
</dbReference>
<dbReference type="OrthoDB" id="10250354at2759"/>
<dbReference type="PROSITE" id="PS00636">
    <property type="entry name" value="DNAJ_1"/>
    <property type="match status" value="1"/>
</dbReference>
<sequence length="269" mass="30733">MESNKDEARRAVDIAERKISEEDYVGAKKFINKAQKLFPELDGLKQVMTVINVYISAPRKINGGREADWYRILGVDPLADGKEVKKQYKKLALLLHPDKNKCKGAEDAFKLVSEAWSLLSDKEKRIAFDQKRAQKPQNQHKTPSTNGVDPSAKARAPVNPSKQRGGTFWTMCNRCKTQCQYLKDYYYKRAIVCPNCGHTFIATEKNPRQSASAAAREPPKRRPLRTSVVFPKNSENVANQAQDRSKNKLEKEQERLAVIERVRKKLRSM</sequence>
<feature type="compositionally biased region" description="Basic and acidic residues" evidence="1">
    <location>
        <begin position="243"/>
        <end position="252"/>
    </location>
</feature>
<dbReference type="InterPro" id="IPR056988">
    <property type="entry name" value="Zn_ribbon_pln"/>
</dbReference>
<gene>
    <name evidence="3" type="ORF">MERR_LOCUS42100</name>
</gene>
<keyword evidence="4" id="KW-1185">Reference proteome</keyword>
<dbReference type="Pfam" id="PF00226">
    <property type="entry name" value="DnaJ"/>
    <property type="match status" value="1"/>
</dbReference>
<feature type="compositionally biased region" description="Polar residues" evidence="1">
    <location>
        <begin position="135"/>
        <end position="148"/>
    </location>
</feature>
<accession>A0A6D2KCX8</accession>
<evidence type="ECO:0000256" key="1">
    <source>
        <dbReference type="SAM" id="MobiDB-lite"/>
    </source>
</evidence>
<dbReference type="CDD" id="cd06257">
    <property type="entry name" value="DnaJ"/>
    <property type="match status" value="1"/>
</dbReference>
<dbReference type="AlphaFoldDB" id="A0A6D2KCX8"/>
<dbReference type="SUPFAM" id="SSF46565">
    <property type="entry name" value="Chaperone J-domain"/>
    <property type="match status" value="1"/>
</dbReference>
<evidence type="ECO:0000313" key="3">
    <source>
        <dbReference type="EMBL" id="CAA7054864.1"/>
    </source>
</evidence>
<feature type="compositionally biased region" description="Polar residues" evidence="1">
    <location>
        <begin position="233"/>
        <end position="242"/>
    </location>
</feature>
<dbReference type="PANTHER" id="PTHR44137:SF32">
    <property type="entry name" value="DNAJ HEAT SHOCK AMINO-TERMINAL DOMAIN PROTEIN"/>
    <property type="match status" value="1"/>
</dbReference>
<dbReference type="PANTHER" id="PTHR44137">
    <property type="entry name" value="BNAC03G44070D PROTEIN"/>
    <property type="match status" value="1"/>
</dbReference>
<feature type="region of interest" description="Disordered" evidence="1">
    <location>
        <begin position="131"/>
        <end position="163"/>
    </location>
</feature>
<dbReference type="PROSITE" id="PS50076">
    <property type="entry name" value="DNAJ_2"/>
    <property type="match status" value="1"/>
</dbReference>
<feature type="domain" description="J" evidence="2">
    <location>
        <begin position="68"/>
        <end position="132"/>
    </location>
</feature>
<dbReference type="EMBL" id="CACVBM020001595">
    <property type="protein sequence ID" value="CAA7054864.1"/>
    <property type="molecule type" value="Genomic_DNA"/>
</dbReference>
<reference evidence="3" key="1">
    <citation type="submission" date="2020-01" db="EMBL/GenBank/DDBJ databases">
        <authorList>
            <person name="Mishra B."/>
        </authorList>
    </citation>
    <scope>NUCLEOTIDE SEQUENCE [LARGE SCALE GENOMIC DNA]</scope>
</reference>
<proteinExistence type="predicted"/>
<name>A0A6D2KCX8_9BRAS</name>
<organism evidence="3 4">
    <name type="scientific">Microthlaspi erraticum</name>
    <dbReference type="NCBI Taxonomy" id="1685480"/>
    <lineage>
        <taxon>Eukaryota</taxon>
        <taxon>Viridiplantae</taxon>
        <taxon>Streptophyta</taxon>
        <taxon>Embryophyta</taxon>
        <taxon>Tracheophyta</taxon>
        <taxon>Spermatophyta</taxon>
        <taxon>Magnoliopsida</taxon>
        <taxon>eudicotyledons</taxon>
        <taxon>Gunneridae</taxon>
        <taxon>Pentapetalae</taxon>
        <taxon>rosids</taxon>
        <taxon>malvids</taxon>
        <taxon>Brassicales</taxon>
        <taxon>Brassicaceae</taxon>
        <taxon>Coluteocarpeae</taxon>
        <taxon>Microthlaspi</taxon>
    </lineage>
</organism>
<protein>
    <recommendedName>
        <fullName evidence="2">J domain-containing protein</fullName>
    </recommendedName>
</protein>
<evidence type="ECO:0000259" key="2">
    <source>
        <dbReference type="PROSITE" id="PS50076"/>
    </source>
</evidence>
<feature type="region of interest" description="Disordered" evidence="1">
    <location>
        <begin position="206"/>
        <end position="252"/>
    </location>
</feature>
<dbReference type="InterPro" id="IPR018253">
    <property type="entry name" value="DnaJ_domain_CS"/>
</dbReference>
<dbReference type="InterPro" id="IPR036869">
    <property type="entry name" value="J_dom_sf"/>
</dbReference>
<comment type="caution">
    <text evidence="3">The sequence shown here is derived from an EMBL/GenBank/DDBJ whole genome shotgun (WGS) entry which is preliminary data.</text>
</comment>
<dbReference type="Proteomes" id="UP000467841">
    <property type="component" value="Unassembled WGS sequence"/>
</dbReference>
<dbReference type="Pfam" id="PF23551">
    <property type="entry name" value="Zn_ribbon_20"/>
    <property type="match status" value="1"/>
</dbReference>
<dbReference type="InterPro" id="IPR001623">
    <property type="entry name" value="DnaJ_domain"/>
</dbReference>
<dbReference type="PRINTS" id="PR00625">
    <property type="entry name" value="JDOMAIN"/>
</dbReference>